<proteinExistence type="predicted"/>
<organism evidence="2 3">
    <name type="scientific">Macrostomum lignano</name>
    <dbReference type="NCBI Taxonomy" id="282301"/>
    <lineage>
        <taxon>Eukaryota</taxon>
        <taxon>Metazoa</taxon>
        <taxon>Spiralia</taxon>
        <taxon>Lophotrochozoa</taxon>
        <taxon>Platyhelminthes</taxon>
        <taxon>Rhabditophora</taxon>
        <taxon>Macrostomorpha</taxon>
        <taxon>Macrostomida</taxon>
        <taxon>Macrostomidae</taxon>
        <taxon>Macrostomum</taxon>
    </lineage>
</organism>
<sequence>MDDLERSVAVLVKMAATGENLPTICHGLGSFVSELVNIQGITADEEKVMDRHLNTLLWHLLKACEESLQAQDCGSGPSTAATFSSMASLLEHAFELLRARHALHFTALNFLNRLVNLAFTAGVFDHLSSVAAEFDEPTPSDSADSHRQFSAMIAKHHQSHSHQSGHHHHHQSGVQQRRHSLATTLISLRGGSGGGGGSRAGGGDSTDGADGVVRGALQSDLGREAAGGHARLVSEGHLRKLVDTLDPNYDPHLLCLLLQALCCITLDPSFHESLLDLLITDNLLQLLLPSDEWYYTNHTTKYAPYVKFLATRMLVHLGQFHCLGGRFDLFNQQVFGHLWNPQRFPCQSSISSEDFFIEQMALGSSLYQIEDGCVRATALEGIVLMLT</sequence>
<dbReference type="Proteomes" id="UP000095280">
    <property type="component" value="Unplaced"/>
</dbReference>
<feature type="compositionally biased region" description="Gly residues" evidence="1">
    <location>
        <begin position="190"/>
        <end position="205"/>
    </location>
</feature>
<feature type="compositionally biased region" description="Basic residues" evidence="1">
    <location>
        <begin position="154"/>
        <end position="176"/>
    </location>
</feature>
<evidence type="ECO:0000313" key="2">
    <source>
        <dbReference type="Proteomes" id="UP000095280"/>
    </source>
</evidence>
<accession>A0A1I8IX59</accession>
<dbReference type="AlphaFoldDB" id="A0A1I8IX59"/>
<evidence type="ECO:0000313" key="3">
    <source>
        <dbReference type="WBParaSite" id="maker-uti_cns_0018497-snap-gene-0.2-mRNA-1"/>
    </source>
</evidence>
<feature type="region of interest" description="Disordered" evidence="1">
    <location>
        <begin position="189"/>
        <end position="212"/>
    </location>
</feature>
<reference evidence="3" key="1">
    <citation type="submission" date="2016-11" db="UniProtKB">
        <authorList>
            <consortium name="WormBaseParasite"/>
        </authorList>
    </citation>
    <scope>IDENTIFICATION</scope>
</reference>
<dbReference type="WBParaSite" id="maker-uti_cns_0018497-snap-gene-0.2-mRNA-1">
    <property type="protein sequence ID" value="maker-uti_cns_0018497-snap-gene-0.2-mRNA-1"/>
    <property type="gene ID" value="maker-uti_cns_0018497-snap-gene-0.2"/>
</dbReference>
<evidence type="ECO:0000256" key="1">
    <source>
        <dbReference type="SAM" id="MobiDB-lite"/>
    </source>
</evidence>
<name>A0A1I8IX59_9PLAT</name>
<feature type="region of interest" description="Disordered" evidence="1">
    <location>
        <begin position="153"/>
        <end position="176"/>
    </location>
</feature>
<protein>
    <submittedName>
        <fullName evidence="3">Lysosomal trafficking regulator lyst</fullName>
    </submittedName>
</protein>
<keyword evidence="2" id="KW-1185">Reference proteome</keyword>